<keyword evidence="2" id="KW-0808">Transferase</keyword>
<evidence type="ECO:0000313" key="3">
    <source>
        <dbReference type="Proteomes" id="UP000516305"/>
    </source>
</evidence>
<proteinExistence type="predicted"/>
<name>A0A7H0VG63_9FLAO</name>
<reference evidence="2 3" key="1">
    <citation type="submission" date="2020-08" db="EMBL/GenBank/DDBJ databases">
        <title>Croceimicrobium hydrocarbonivorans gen. nov., sp. nov., a novel marine bacterium isolated from a bacterial consortium that degrades polyethylene terephthalate.</title>
        <authorList>
            <person name="Liu R."/>
        </authorList>
    </citation>
    <scope>NUCLEOTIDE SEQUENCE [LARGE SCALE GENOMIC DNA]</scope>
    <source>
        <strain evidence="2 3">A20-9</strain>
    </source>
</reference>
<protein>
    <submittedName>
        <fullName evidence="2">GNAT family N-acetyltransferase</fullName>
    </submittedName>
</protein>
<evidence type="ECO:0000313" key="2">
    <source>
        <dbReference type="EMBL" id="QNR24711.1"/>
    </source>
</evidence>
<dbReference type="PANTHER" id="PTHR43451:SF1">
    <property type="entry name" value="ACETYLTRANSFERASE"/>
    <property type="match status" value="1"/>
</dbReference>
<dbReference type="RefSeq" id="WP_210759238.1">
    <property type="nucleotide sequence ID" value="NZ_CP060139.1"/>
</dbReference>
<dbReference type="Gene3D" id="3.40.630.30">
    <property type="match status" value="1"/>
</dbReference>
<sequence length="155" mass="17770">MKSRLALAKMEDLPAMKSLFEASIRQTCNQDYSPEEIEAWLLSLKNKQRWEELIQNQIVWLALVEADLAGFCSLKDGHYLDFLYVLPDHQGLGIAKQLVAAAIDETRKLGNTKISSDISITARPFMEAQGWKVIRMNENPRADQTLINYRMELEL</sequence>
<keyword evidence="3" id="KW-1185">Reference proteome</keyword>
<dbReference type="CDD" id="cd04301">
    <property type="entry name" value="NAT_SF"/>
    <property type="match status" value="1"/>
</dbReference>
<dbReference type="SUPFAM" id="SSF55729">
    <property type="entry name" value="Acyl-CoA N-acyltransferases (Nat)"/>
    <property type="match status" value="1"/>
</dbReference>
<dbReference type="EMBL" id="CP060139">
    <property type="protein sequence ID" value="QNR24711.1"/>
    <property type="molecule type" value="Genomic_DNA"/>
</dbReference>
<accession>A0A7H0VG63</accession>
<dbReference type="KEGG" id="chyd:H4K34_02380"/>
<dbReference type="PANTHER" id="PTHR43451">
    <property type="entry name" value="ACETYLTRANSFERASE (GNAT) FAMILY PROTEIN"/>
    <property type="match status" value="1"/>
</dbReference>
<gene>
    <name evidence="2" type="ORF">H4K34_02380</name>
</gene>
<dbReference type="Proteomes" id="UP000516305">
    <property type="component" value="Chromosome"/>
</dbReference>
<dbReference type="GO" id="GO:0016747">
    <property type="term" value="F:acyltransferase activity, transferring groups other than amino-acyl groups"/>
    <property type="evidence" value="ECO:0007669"/>
    <property type="project" value="InterPro"/>
</dbReference>
<dbReference type="InterPro" id="IPR000182">
    <property type="entry name" value="GNAT_dom"/>
</dbReference>
<dbReference type="InterPro" id="IPR052564">
    <property type="entry name" value="N-acetyltrans/Recomb-assoc"/>
</dbReference>
<dbReference type="Pfam" id="PF13673">
    <property type="entry name" value="Acetyltransf_10"/>
    <property type="match status" value="1"/>
</dbReference>
<feature type="domain" description="N-acetyltransferase" evidence="1">
    <location>
        <begin position="3"/>
        <end position="155"/>
    </location>
</feature>
<dbReference type="InterPro" id="IPR016181">
    <property type="entry name" value="Acyl_CoA_acyltransferase"/>
</dbReference>
<evidence type="ECO:0000259" key="1">
    <source>
        <dbReference type="PROSITE" id="PS51186"/>
    </source>
</evidence>
<dbReference type="AlphaFoldDB" id="A0A7H0VG63"/>
<organism evidence="2 3">
    <name type="scientific">Croceimicrobium hydrocarbonivorans</name>
    <dbReference type="NCBI Taxonomy" id="2761580"/>
    <lineage>
        <taxon>Bacteria</taxon>
        <taxon>Pseudomonadati</taxon>
        <taxon>Bacteroidota</taxon>
        <taxon>Flavobacteriia</taxon>
        <taxon>Flavobacteriales</taxon>
        <taxon>Owenweeksiaceae</taxon>
        <taxon>Croceimicrobium</taxon>
    </lineage>
</organism>
<dbReference type="PROSITE" id="PS51186">
    <property type="entry name" value="GNAT"/>
    <property type="match status" value="1"/>
</dbReference>